<gene>
    <name evidence="2" type="ORF">ILUMI_05595</name>
</gene>
<sequence length="300" mass="34167">VSGSNSAVQEAFEVRPTKQKQGRPKKSKSKKGDSCNNCKEVRHRVYQCPKWVADGKPKKFQTSAVVSATLLSVEVEAFATEADSASWWIDNGATKHVTNCADYLIEFHKFDSPCGKSPVEEASPIRAVDGQETQNKTFTHYWICLLCSHSSAETPGNGQESFTGSLFSEERVTFNEIPGQCEERIKLPVRDIEHPNVGKQIEDARFIQKQKKSQKQKKEFQTNLRNRLSLKKPERNEDFIMLSRDIMIETDTPDHTKRQSIGKSHYWKKAMNQEIGSLLENDTWMLMVTLPKRAIAIPYK</sequence>
<feature type="compositionally biased region" description="Basic residues" evidence="1">
    <location>
        <begin position="17"/>
        <end position="29"/>
    </location>
</feature>
<feature type="non-terminal residue" evidence="2">
    <location>
        <position position="1"/>
    </location>
</feature>
<evidence type="ECO:0000313" key="2">
    <source>
        <dbReference type="EMBL" id="KAF2900590.1"/>
    </source>
</evidence>
<keyword evidence="3" id="KW-1185">Reference proteome</keyword>
<dbReference type="InterPro" id="IPR036875">
    <property type="entry name" value="Znf_CCHC_sf"/>
</dbReference>
<proteinExistence type="predicted"/>
<evidence type="ECO:0000256" key="1">
    <source>
        <dbReference type="SAM" id="MobiDB-lite"/>
    </source>
</evidence>
<protein>
    <submittedName>
        <fullName evidence="2">Uncharacterized protein</fullName>
    </submittedName>
</protein>
<accession>A0A8K0D6U9</accession>
<dbReference type="AlphaFoldDB" id="A0A8K0D6U9"/>
<dbReference type="GO" id="GO:0008270">
    <property type="term" value="F:zinc ion binding"/>
    <property type="evidence" value="ECO:0007669"/>
    <property type="project" value="InterPro"/>
</dbReference>
<dbReference type="EMBL" id="VTPC01002099">
    <property type="protein sequence ID" value="KAF2900590.1"/>
    <property type="molecule type" value="Genomic_DNA"/>
</dbReference>
<comment type="caution">
    <text evidence="2">The sequence shown here is derived from an EMBL/GenBank/DDBJ whole genome shotgun (WGS) entry which is preliminary data.</text>
</comment>
<name>A0A8K0D6U9_IGNLU</name>
<dbReference type="OrthoDB" id="6752632at2759"/>
<feature type="region of interest" description="Disordered" evidence="1">
    <location>
        <begin position="1"/>
        <end position="35"/>
    </location>
</feature>
<evidence type="ECO:0000313" key="3">
    <source>
        <dbReference type="Proteomes" id="UP000801492"/>
    </source>
</evidence>
<organism evidence="2 3">
    <name type="scientific">Ignelater luminosus</name>
    <name type="common">Cucubano</name>
    <name type="synonym">Pyrophorus luminosus</name>
    <dbReference type="NCBI Taxonomy" id="2038154"/>
    <lineage>
        <taxon>Eukaryota</taxon>
        <taxon>Metazoa</taxon>
        <taxon>Ecdysozoa</taxon>
        <taxon>Arthropoda</taxon>
        <taxon>Hexapoda</taxon>
        <taxon>Insecta</taxon>
        <taxon>Pterygota</taxon>
        <taxon>Neoptera</taxon>
        <taxon>Endopterygota</taxon>
        <taxon>Coleoptera</taxon>
        <taxon>Polyphaga</taxon>
        <taxon>Elateriformia</taxon>
        <taxon>Elateroidea</taxon>
        <taxon>Elateridae</taxon>
        <taxon>Agrypninae</taxon>
        <taxon>Pyrophorini</taxon>
        <taxon>Ignelater</taxon>
    </lineage>
</organism>
<dbReference type="Proteomes" id="UP000801492">
    <property type="component" value="Unassembled WGS sequence"/>
</dbReference>
<dbReference type="GO" id="GO:0003676">
    <property type="term" value="F:nucleic acid binding"/>
    <property type="evidence" value="ECO:0007669"/>
    <property type="project" value="InterPro"/>
</dbReference>
<dbReference type="SUPFAM" id="SSF57756">
    <property type="entry name" value="Retrovirus zinc finger-like domains"/>
    <property type="match status" value="1"/>
</dbReference>
<reference evidence="2" key="1">
    <citation type="submission" date="2019-08" db="EMBL/GenBank/DDBJ databases">
        <title>The genome of the North American firefly Photinus pyralis.</title>
        <authorList>
            <consortium name="Photinus pyralis genome working group"/>
            <person name="Fallon T.R."/>
            <person name="Sander Lower S.E."/>
            <person name="Weng J.-K."/>
        </authorList>
    </citation>
    <scope>NUCLEOTIDE SEQUENCE</scope>
    <source>
        <strain evidence="2">TRF0915ILg1</strain>
        <tissue evidence="2">Whole body</tissue>
    </source>
</reference>